<comment type="caution">
    <text evidence="3">The sequence shown here is derived from an EMBL/GenBank/DDBJ whole genome shotgun (WGS) entry which is preliminary data.</text>
</comment>
<dbReference type="EMBL" id="JASCZI010183430">
    <property type="protein sequence ID" value="MED6189377.1"/>
    <property type="molecule type" value="Genomic_DNA"/>
</dbReference>
<accession>A0ABU6WTY3</accession>
<comment type="similarity">
    <text evidence="1 2">Belongs to the glycosyl hydrolase 1 family.</text>
</comment>
<dbReference type="PRINTS" id="PR00131">
    <property type="entry name" value="GLHYDRLASE1"/>
</dbReference>
<organism evidence="3 4">
    <name type="scientific">Stylosanthes scabra</name>
    <dbReference type="NCBI Taxonomy" id="79078"/>
    <lineage>
        <taxon>Eukaryota</taxon>
        <taxon>Viridiplantae</taxon>
        <taxon>Streptophyta</taxon>
        <taxon>Embryophyta</taxon>
        <taxon>Tracheophyta</taxon>
        <taxon>Spermatophyta</taxon>
        <taxon>Magnoliopsida</taxon>
        <taxon>eudicotyledons</taxon>
        <taxon>Gunneridae</taxon>
        <taxon>Pentapetalae</taxon>
        <taxon>rosids</taxon>
        <taxon>fabids</taxon>
        <taxon>Fabales</taxon>
        <taxon>Fabaceae</taxon>
        <taxon>Papilionoideae</taxon>
        <taxon>50 kb inversion clade</taxon>
        <taxon>dalbergioids sensu lato</taxon>
        <taxon>Dalbergieae</taxon>
        <taxon>Pterocarpus clade</taxon>
        <taxon>Stylosanthes</taxon>
    </lineage>
</organism>
<dbReference type="Gene3D" id="3.20.20.80">
    <property type="entry name" value="Glycosidases"/>
    <property type="match status" value="1"/>
</dbReference>
<dbReference type="InterPro" id="IPR017853">
    <property type="entry name" value="GH"/>
</dbReference>
<evidence type="ECO:0000256" key="2">
    <source>
        <dbReference type="RuleBase" id="RU003690"/>
    </source>
</evidence>
<evidence type="ECO:0000256" key="1">
    <source>
        <dbReference type="ARBA" id="ARBA00010838"/>
    </source>
</evidence>
<feature type="non-terminal residue" evidence="3">
    <location>
        <position position="1"/>
    </location>
</feature>
<dbReference type="InterPro" id="IPR001360">
    <property type="entry name" value="Glyco_hydro_1"/>
</dbReference>
<reference evidence="3 4" key="1">
    <citation type="journal article" date="2023" name="Plants (Basel)">
        <title>Bridging the Gap: Combining Genomics and Transcriptomics Approaches to Understand Stylosanthes scabra, an Orphan Legume from the Brazilian Caatinga.</title>
        <authorList>
            <person name="Ferreira-Neto J.R.C."/>
            <person name="da Silva M.D."/>
            <person name="Binneck E."/>
            <person name="de Melo N.F."/>
            <person name="da Silva R.H."/>
            <person name="de Melo A.L.T.M."/>
            <person name="Pandolfi V."/>
            <person name="Bustamante F.O."/>
            <person name="Brasileiro-Vidal A.C."/>
            <person name="Benko-Iseppon A.M."/>
        </authorList>
    </citation>
    <scope>NUCLEOTIDE SEQUENCE [LARGE SCALE GENOMIC DNA]</scope>
    <source>
        <tissue evidence="3">Leaves</tissue>
    </source>
</reference>
<proteinExistence type="inferred from homology"/>
<name>A0ABU6WTY3_9FABA</name>
<dbReference type="PANTHER" id="PTHR10353">
    <property type="entry name" value="GLYCOSYL HYDROLASE"/>
    <property type="match status" value="1"/>
</dbReference>
<sequence length="244" mass="27658">GFQKGQIGIALNSAWIIPLSQSKADKDAASRALAFSYDWFMEPLNFGSYPASMVKNVGKRLPEFSREQSLMVKGSFDFIGVNYYTSSYAADVPCTTQLGTTMFTDPCVFLTSTRDGVQIGPQAGSDWLYIYPRGIQDLLLYTKDKYNNPIVYITENGVDEVNESIEKSVDDSMRINFFSDHLSNVHSALQNGSNVKGYFAWSLLDNFEWAEGYTVRFGMIYVDYNDGLHRHPKTSSQWFKKFLH</sequence>
<evidence type="ECO:0000313" key="3">
    <source>
        <dbReference type="EMBL" id="MED6189377.1"/>
    </source>
</evidence>
<evidence type="ECO:0000313" key="4">
    <source>
        <dbReference type="Proteomes" id="UP001341840"/>
    </source>
</evidence>
<dbReference type="SUPFAM" id="SSF51445">
    <property type="entry name" value="(Trans)glycosidases"/>
    <property type="match status" value="1"/>
</dbReference>
<keyword evidence="4" id="KW-1185">Reference proteome</keyword>
<dbReference type="Proteomes" id="UP001341840">
    <property type="component" value="Unassembled WGS sequence"/>
</dbReference>
<evidence type="ECO:0008006" key="5">
    <source>
        <dbReference type="Google" id="ProtNLM"/>
    </source>
</evidence>
<dbReference type="PANTHER" id="PTHR10353:SF237">
    <property type="entry name" value="BETA-GLUCOSIDASE 12-RELATED"/>
    <property type="match status" value="1"/>
</dbReference>
<dbReference type="Pfam" id="PF00232">
    <property type="entry name" value="Glyco_hydro_1"/>
    <property type="match status" value="1"/>
</dbReference>
<gene>
    <name evidence="3" type="ORF">PIB30_095481</name>
</gene>
<protein>
    <recommendedName>
        <fullName evidence="5">Beta-glucosidase</fullName>
    </recommendedName>
</protein>